<accession>A0A0D0DCW6</accession>
<protein>
    <submittedName>
        <fullName evidence="1">Uncharacterized protein</fullName>
    </submittedName>
</protein>
<name>A0A0D0DCW6_9AGAM</name>
<dbReference type="AlphaFoldDB" id="A0A0D0DCW6"/>
<reference evidence="1 2" key="1">
    <citation type="submission" date="2014-04" db="EMBL/GenBank/DDBJ databases">
        <authorList>
            <consortium name="DOE Joint Genome Institute"/>
            <person name="Kuo A."/>
            <person name="Kohler A."/>
            <person name="Jargeat P."/>
            <person name="Nagy L.G."/>
            <person name="Floudas D."/>
            <person name="Copeland A."/>
            <person name="Barry K.W."/>
            <person name="Cichocki N."/>
            <person name="Veneault-Fourrey C."/>
            <person name="LaButti K."/>
            <person name="Lindquist E.A."/>
            <person name="Lipzen A."/>
            <person name="Lundell T."/>
            <person name="Morin E."/>
            <person name="Murat C."/>
            <person name="Sun H."/>
            <person name="Tunlid A."/>
            <person name="Henrissat B."/>
            <person name="Grigoriev I.V."/>
            <person name="Hibbett D.S."/>
            <person name="Martin F."/>
            <person name="Nordberg H.P."/>
            <person name="Cantor M.N."/>
            <person name="Hua S.X."/>
        </authorList>
    </citation>
    <scope>NUCLEOTIDE SEQUENCE [LARGE SCALE GENOMIC DNA]</scope>
    <source>
        <strain evidence="1 2">Ve08.2h10</strain>
    </source>
</reference>
<dbReference type="EMBL" id="KN825064">
    <property type="protein sequence ID" value="KIK95092.1"/>
    <property type="molecule type" value="Genomic_DNA"/>
</dbReference>
<organism evidence="1 2">
    <name type="scientific">Paxillus rubicundulus Ve08.2h10</name>
    <dbReference type="NCBI Taxonomy" id="930991"/>
    <lineage>
        <taxon>Eukaryota</taxon>
        <taxon>Fungi</taxon>
        <taxon>Dikarya</taxon>
        <taxon>Basidiomycota</taxon>
        <taxon>Agaricomycotina</taxon>
        <taxon>Agaricomycetes</taxon>
        <taxon>Agaricomycetidae</taxon>
        <taxon>Boletales</taxon>
        <taxon>Paxilineae</taxon>
        <taxon>Paxillaceae</taxon>
        <taxon>Paxillus</taxon>
    </lineage>
</organism>
<gene>
    <name evidence="1" type="ORF">PAXRUDRAFT_408160</name>
</gene>
<dbReference type="InParanoid" id="A0A0D0DCW6"/>
<evidence type="ECO:0000313" key="2">
    <source>
        <dbReference type="Proteomes" id="UP000054538"/>
    </source>
</evidence>
<dbReference type="HOGENOM" id="CLU_1949500_0_0_1"/>
<reference evidence="2" key="2">
    <citation type="submission" date="2015-01" db="EMBL/GenBank/DDBJ databases">
        <title>Evolutionary Origins and Diversification of the Mycorrhizal Mutualists.</title>
        <authorList>
            <consortium name="DOE Joint Genome Institute"/>
            <consortium name="Mycorrhizal Genomics Consortium"/>
            <person name="Kohler A."/>
            <person name="Kuo A."/>
            <person name="Nagy L.G."/>
            <person name="Floudas D."/>
            <person name="Copeland A."/>
            <person name="Barry K.W."/>
            <person name="Cichocki N."/>
            <person name="Veneault-Fourrey C."/>
            <person name="LaButti K."/>
            <person name="Lindquist E.A."/>
            <person name="Lipzen A."/>
            <person name="Lundell T."/>
            <person name="Morin E."/>
            <person name="Murat C."/>
            <person name="Riley R."/>
            <person name="Ohm R."/>
            <person name="Sun H."/>
            <person name="Tunlid A."/>
            <person name="Henrissat B."/>
            <person name="Grigoriev I.V."/>
            <person name="Hibbett D.S."/>
            <person name="Martin F."/>
        </authorList>
    </citation>
    <scope>NUCLEOTIDE SEQUENCE [LARGE SCALE GENOMIC DNA]</scope>
    <source>
        <strain evidence="2">Ve08.2h10</strain>
    </source>
</reference>
<dbReference type="Proteomes" id="UP000054538">
    <property type="component" value="Unassembled WGS sequence"/>
</dbReference>
<keyword evidence="2" id="KW-1185">Reference proteome</keyword>
<evidence type="ECO:0000313" key="1">
    <source>
        <dbReference type="EMBL" id="KIK95092.1"/>
    </source>
</evidence>
<proteinExistence type="predicted"/>
<sequence length="129" mass="14490">MYDGSTVHSVRLGQCFARRFLLMQIVQLHPHHLTCCMEVLPVSIDRFLGLRPPFSPQVPGSCASHLIRAALWKFGQSFAVGPVSRPSAETTHWSTIIPSQTLPICVWCDLDNVEPLVDMIRLCYFKGIP</sequence>